<protein>
    <recommendedName>
        <fullName evidence="3">HTH CENPB-type domain-containing protein</fullName>
    </recommendedName>
</protein>
<evidence type="ECO:0000313" key="1">
    <source>
        <dbReference type="EMBL" id="KAF0295355.1"/>
    </source>
</evidence>
<gene>
    <name evidence="1" type="ORF">FJT64_007088</name>
</gene>
<organism evidence="1 2">
    <name type="scientific">Amphibalanus amphitrite</name>
    <name type="common">Striped barnacle</name>
    <name type="synonym">Balanus amphitrite</name>
    <dbReference type="NCBI Taxonomy" id="1232801"/>
    <lineage>
        <taxon>Eukaryota</taxon>
        <taxon>Metazoa</taxon>
        <taxon>Ecdysozoa</taxon>
        <taxon>Arthropoda</taxon>
        <taxon>Crustacea</taxon>
        <taxon>Multicrustacea</taxon>
        <taxon>Cirripedia</taxon>
        <taxon>Thoracica</taxon>
        <taxon>Thoracicalcarea</taxon>
        <taxon>Balanomorpha</taxon>
        <taxon>Balanoidea</taxon>
        <taxon>Balanidae</taxon>
        <taxon>Amphibalaninae</taxon>
        <taxon>Amphibalanus</taxon>
    </lineage>
</organism>
<dbReference type="AlphaFoldDB" id="A0A6A4VMJ9"/>
<reference evidence="1 2" key="1">
    <citation type="submission" date="2019-07" db="EMBL/GenBank/DDBJ databases">
        <title>Draft genome assembly of a fouling barnacle, Amphibalanus amphitrite (Darwin, 1854): The first reference genome for Thecostraca.</title>
        <authorList>
            <person name="Kim W."/>
        </authorList>
    </citation>
    <scope>NUCLEOTIDE SEQUENCE [LARGE SCALE GENOMIC DNA]</scope>
    <source>
        <strain evidence="1">SNU_AA5</strain>
        <tissue evidence="1">Soma without cirri and trophi</tissue>
    </source>
</reference>
<dbReference type="Proteomes" id="UP000440578">
    <property type="component" value="Unassembled WGS sequence"/>
</dbReference>
<evidence type="ECO:0000313" key="2">
    <source>
        <dbReference type="Proteomes" id="UP000440578"/>
    </source>
</evidence>
<sequence length="126" mass="14435">MSRIFHGITSQDLRHLAYDLAEHLNLTHQFDKSSKMAGMEWLRGFMKRNPDVNVRVPEPTSISRVTAFRKSEVQRFYENLGYNEHGYGPTRTYNMDETGLPTTMTTKKILAERGSQVGVVATLKTK</sequence>
<proteinExistence type="predicted"/>
<comment type="caution">
    <text evidence="1">The sequence shown here is derived from an EMBL/GenBank/DDBJ whole genome shotgun (WGS) entry which is preliminary data.</text>
</comment>
<name>A0A6A4VMJ9_AMPAM</name>
<dbReference type="EMBL" id="VIIS01001621">
    <property type="protein sequence ID" value="KAF0295355.1"/>
    <property type="molecule type" value="Genomic_DNA"/>
</dbReference>
<accession>A0A6A4VMJ9</accession>
<evidence type="ECO:0008006" key="3">
    <source>
        <dbReference type="Google" id="ProtNLM"/>
    </source>
</evidence>
<keyword evidence="2" id="KW-1185">Reference proteome</keyword>